<dbReference type="InterPro" id="IPR023052">
    <property type="entry name" value="Cell_div_SepF"/>
</dbReference>
<dbReference type="GeneID" id="84574266"/>
<evidence type="ECO:0000313" key="6">
    <source>
        <dbReference type="Proteomes" id="UP000249886"/>
    </source>
</evidence>
<reference evidence="5 6" key="1">
    <citation type="submission" date="2018-06" db="EMBL/GenBank/DDBJ databases">
        <authorList>
            <consortium name="Pathogen Informatics"/>
            <person name="Doyle S."/>
        </authorList>
    </citation>
    <scope>NUCLEOTIDE SEQUENCE [LARGE SCALE GENOMIC DNA]</scope>
    <source>
        <strain evidence="5 6">NCTC10254</strain>
    </source>
</reference>
<comment type="caution">
    <text evidence="5">The sequence shown here is derived from an EMBL/GenBank/DDBJ whole genome shotgun (WGS) entry which is preliminary data.</text>
</comment>
<organism evidence="5 6">
    <name type="scientific">Corynebacterium matruchotii</name>
    <dbReference type="NCBI Taxonomy" id="43768"/>
    <lineage>
        <taxon>Bacteria</taxon>
        <taxon>Bacillati</taxon>
        <taxon>Actinomycetota</taxon>
        <taxon>Actinomycetes</taxon>
        <taxon>Mycobacteriales</taxon>
        <taxon>Corynebacteriaceae</taxon>
        <taxon>Corynebacterium</taxon>
    </lineage>
</organism>
<dbReference type="PANTHER" id="PTHR35798:SF1">
    <property type="entry name" value="CELL DIVISION PROTEIN SEPF"/>
    <property type="match status" value="1"/>
</dbReference>
<dbReference type="Proteomes" id="UP000249886">
    <property type="component" value="Unassembled WGS sequence"/>
</dbReference>
<keyword evidence="1 5" id="KW-0132">Cell division</keyword>
<name>A0A6H9XJ44_9CORY</name>
<keyword evidence="3" id="KW-0131">Cell cycle</keyword>
<evidence type="ECO:0000256" key="4">
    <source>
        <dbReference type="ARBA" id="ARBA00044936"/>
    </source>
</evidence>
<evidence type="ECO:0000256" key="2">
    <source>
        <dbReference type="ARBA" id="ARBA00023210"/>
    </source>
</evidence>
<protein>
    <submittedName>
        <fullName evidence="5">Cell division protein sepF</fullName>
    </submittedName>
</protein>
<evidence type="ECO:0000256" key="1">
    <source>
        <dbReference type="ARBA" id="ARBA00022618"/>
    </source>
</evidence>
<dbReference type="RefSeq" id="WP_005521829.1">
    <property type="nucleotide sequence ID" value="NZ_CAJPQJ010000002.1"/>
</dbReference>
<dbReference type="Pfam" id="PF04472">
    <property type="entry name" value="SepF"/>
    <property type="match status" value="1"/>
</dbReference>
<dbReference type="GO" id="GO:0000917">
    <property type="term" value="P:division septum assembly"/>
    <property type="evidence" value="ECO:0007669"/>
    <property type="project" value="UniProtKB-KW"/>
</dbReference>
<dbReference type="InterPro" id="IPR038594">
    <property type="entry name" value="SepF-like_sf"/>
</dbReference>
<keyword evidence="2" id="KW-0717">Septation</keyword>
<gene>
    <name evidence="5" type="primary">sepF</name>
    <name evidence="5" type="ORF">NCTC10254_01026</name>
</gene>
<dbReference type="Gene3D" id="3.30.110.150">
    <property type="entry name" value="SepF-like protein"/>
    <property type="match status" value="1"/>
</dbReference>
<dbReference type="InterPro" id="IPR007561">
    <property type="entry name" value="Cell_div_SepF/SepF-rel"/>
</dbReference>
<sequence>MSILTKTKNFFGLGPYEMDGVREDAYYNDEPPAPRYNGNLAYAPEPDYEYQRESVELPFETSIVSVDVFSYNEAAKIGSAFRDGEAVIFDLSDMPNDIAKRVLDFSGGLAFALHGKIKRLVDEHRVFGLIPEDATVSFDDLRRAAKIY</sequence>
<dbReference type="AlphaFoldDB" id="A0A6H9XJ44"/>
<evidence type="ECO:0000256" key="3">
    <source>
        <dbReference type="ARBA" id="ARBA00023306"/>
    </source>
</evidence>
<evidence type="ECO:0000313" key="5">
    <source>
        <dbReference type="EMBL" id="SPW27749.1"/>
    </source>
</evidence>
<accession>A0A6H9XJ44</accession>
<comment type="function">
    <text evidence="4">Cell division protein that is part of the divisome complex and is recruited early to the Z-ring. Probably stimulates Z-ring formation, perhaps through the cross-linking of FtsZ protofilaments. Its function overlaps with FtsA.</text>
</comment>
<dbReference type="PANTHER" id="PTHR35798">
    <property type="entry name" value="CELL DIVISION PROTEIN SEPF"/>
    <property type="match status" value="1"/>
</dbReference>
<proteinExistence type="predicted"/>
<dbReference type="EMBL" id="UARK01000002">
    <property type="protein sequence ID" value="SPW27749.1"/>
    <property type="molecule type" value="Genomic_DNA"/>
</dbReference>